<reference evidence="15" key="1">
    <citation type="submission" date="2014-08" db="EMBL/GenBank/DDBJ databases">
        <authorList>
            <person name="Murali S."/>
            <person name="Richards S."/>
            <person name="Bandaranaike D."/>
            <person name="Bellair M."/>
            <person name="Blankenburg K."/>
            <person name="Chao H."/>
            <person name="Dinh H."/>
            <person name="Doddapaneni H."/>
            <person name="Dugan-Rocha S."/>
            <person name="Elkadiri S."/>
            <person name="Gnanaolivu R."/>
            <person name="Hughes D."/>
            <person name="Lee S."/>
            <person name="Li M."/>
            <person name="Ming W."/>
            <person name="Munidasa M."/>
            <person name="Muniz J."/>
            <person name="Nguyen L."/>
            <person name="Osuji N."/>
            <person name="Pu L.-L."/>
            <person name="Puazo M."/>
            <person name="Skinner E."/>
            <person name="Qu C."/>
            <person name="Quiroz J."/>
            <person name="Raj R."/>
            <person name="Weissenberger G."/>
            <person name="Xin Y."/>
            <person name="Zou X."/>
            <person name="Han Y."/>
            <person name="Worley K."/>
            <person name="Muzny D."/>
            <person name="Gibbs R."/>
        </authorList>
    </citation>
    <scope>NUCLEOTIDE SEQUENCE</scope>
    <source>
        <strain evidence="15">HAZT.00-mixed</strain>
        <tissue evidence="15">Whole organism</tissue>
    </source>
</reference>
<keyword evidence="6" id="KW-0418">Kinase</keyword>
<evidence type="ECO:0000256" key="7">
    <source>
        <dbReference type="ARBA" id="ARBA00022840"/>
    </source>
</evidence>
<dbReference type="GO" id="GO:0004674">
    <property type="term" value="F:protein serine/threonine kinase activity"/>
    <property type="evidence" value="ECO:0007669"/>
    <property type="project" value="UniProtKB-KW"/>
</dbReference>
<dbReference type="PANTHER" id="PTHR22988:SF71">
    <property type="entry name" value="CITRON RHO-INTERACTING KINASE"/>
    <property type="match status" value="1"/>
</dbReference>
<dbReference type="GO" id="GO:0005524">
    <property type="term" value="F:ATP binding"/>
    <property type="evidence" value="ECO:0007669"/>
    <property type="project" value="UniProtKB-UniRule"/>
</dbReference>
<evidence type="ECO:0000256" key="10">
    <source>
        <dbReference type="PROSITE-ProRule" id="PRU10141"/>
    </source>
</evidence>
<dbReference type="PROSITE" id="PS00107">
    <property type="entry name" value="PROTEIN_KINASE_ATP"/>
    <property type="match status" value="1"/>
</dbReference>
<evidence type="ECO:0000256" key="4">
    <source>
        <dbReference type="ARBA" id="ARBA00022679"/>
    </source>
</evidence>
<evidence type="ECO:0000259" key="14">
    <source>
        <dbReference type="PROSITE" id="PS51285"/>
    </source>
</evidence>
<dbReference type="PROSITE" id="PS51285">
    <property type="entry name" value="AGC_KINASE_CTER"/>
    <property type="match status" value="1"/>
</dbReference>
<feature type="domain" description="Protein kinase" evidence="13">
    <location>
        <begin position="200"/>
        <end position="613"/>
    </location>
</feature>
<feature type="region of interest" description="Disordered" evidence="12">
    <location>
        <begin position="92"/>
        <end position="137"/>
    </location>
</feature>
<dbReference type="GO" id="GO:0005737">
    <property type="term" value="C:cytoplasm"/>
    <property type="evidence" value="ECO:0007669"/>
    <property type="project" value="TreeGrafter"/>
</dbReference>
<dbReference type="PANTHER" id="PTHR22988">
    <property type="entry name" value="MYOTONIC DYSTROPHY S/T KINASE-RELATED"/>
    <property type="match status" value="1"/>
</dbReference>
<accession>A0A6A0GTB0</accession>
<keyword evidence="3" id="KW-0597">Phosphoprotein</keyword>
<evidence type="ECO:0000256" key="9">
    <source>
        <dbReference type="ARBA" id="ARBA00048679"/>
    </source>
</evidence>
<evidence type="ECO:0000256" key="3">
    <source>
        <dbReference type="ARBA" id="ARBA00022553"/>
    </source>
</evidence>
<evidence type="ECO:0000256" key="12">
    <source>
        <dbReference type="SAM" id="MobiDB-lite"/>
    </source>
</evidence>
<dbReference type="InterPro" id="IPR000961">
    <property type="entry name" value="AGC-kinase_C"/>
</dbReference>
<dbReference type="InterPro" id="IPR011009">
    <property type="entry name" value="Kinase-like_dom_sf"/>
</dbReference>
<dbReference type="SUPFAM" id="SSF56112">
    <property type="entry name" value="Protein kinase-like (PK-like)"/>
    <property type="match status" value="1"/>
</dbReference>
<evidence type="ECO:0000259" key="13">
    <source>
        <dbReference type="PROSITE" id="PS50011"/>
    </source>
</evidence>
<dbReference type="GO" id="GO:0005856">
    <property type="term" value="C:cytoskeleton"/>
    <property type="evidence" value="ECO:0007669"/>
    <property type="project" value="TreeGrafter"/>
</dbReference>
<dbReference type="Gene3D" id="1.10.510.10">
    <property type="entry name" value="Transferase(Phosphotransferase) domain 1"/>
    <property type="match status" value="1"/>
</dbReference>
<evidence type="ECO:0000256" key="5">
    <source>
        <dbReference type="ARBA" id="ARBA00022741"/>
    </source>
</evidence>
<dbReference type="Proteomes" id="UP000711488">
    <property type="component" value="Unassembled WGS sequence"/>
</dbReference>
<dbReference type="SMART" id="SM00220">
    <property type="entry name" value="S_TKc"/>
    <property type="match status" value="1"/>
</dbReference>
<feature type="coiled-coil region" evidence="11">
    <location>
        <begin position="569"/>
        <end position="596"/>
    </location>
</feature>
<evidence type="ECO:0000256" key="6">
    <source>
        <dbReference type="ARBA" id="ARBA00022777"/>
    </source>
</evidence>
<feature type="compositionally biased region" description="Polar residues" evidence="12">
    <location>
        <begin position="101"/>
        <end position="112"/>
    </location>
</feature>
<evidence type="ECO:0000256" key="8">
    <source>
        <dbReference type="ARBA" id="ARBA00047899"/>
    </source>
</evidence>
<dbReference type="GO" id="GO:0031032">
    <property type="term" value="P:actomyosin structure organization"/>
    <property type="evidence" value="ECO:0007669"/>
    <property type="project" value="TreeGrafter"/>
</dbReference>
<dbReference type="InterPro" id="IPR017441">
    <property type="entry name" value="Protein_kinase_ATP_BS"/>
</dbReference>
<keyword evidence="11" id="KW-0175">Coiled coil</keyword>
<feature type="region of interest" description="Disordered" evidence="12">
    <location>
        <begin position="504"/>
        <end position="530"/>
    </location>
</feature>
<evidence type="ECO:0000256" key="2">
    <source>
        <dbReference type="ARBA" id="ARBA00022527"/>
    </source>
</evidence>
<dbReference type="Pfam" id="PF00069">
    <property type="entry name" value="Pkinase"/>
    <property type="match status" value="1"/>
</dbReference>
<comment type="caution">
    <text evidence="15">The sequence shown here is derived from an EMBL/GenBank/DDBJ whole genome shotgun (WGS) entry which is preliminary data.</text>
</comment>
<dbReference type="Gene3D" id="3.30.200.20">
    <property type="entry name" value="Phosphorylase Kinase, domain 1"/>
    <property type="match status" value="2"/>
</dbReference>
<dbReference type="InterPro" id="IPR050839">
    <property type="entry name" value="Rho-assoc_Ser/Thr_Kinase"/>
</dbReference>
<name>A0A6A0GTB0_HYAAZ</name>
<proteinExistence type="predicted"/>
<keyword evidence="4" id="KW-0808">Transferase</keyword>
<dbReference type="EC" id="2.7.11.1" evidence="1"/>
<comment type="catalytic activity">
    <reaction evidence="8">
        <text>L-threonyl-[protein] + ATP = O-phospho-L-threonyl-[protein] + ADP + H(+)</text>
        <dbReference type="Rhea" id="RHEA:46608"/>
        <dbReference type="Rhea" id="RHEA-COMP:11060"/>
        <dbReference type="Rhea" id="RHEA-COMP:11605"/>
        <dbReference type="ChEBI" id="CHEBI:15378"/>
        <dbReference type="ChEBI" id="CHEBI:30013"/>
        <dbReference type="ChEBI" id="CHEBI:30616"/>
        <dbReference type="ChEBI" id="CHEBI:61977"/>
        <dbReference type="ChEBI" id="CHEBI:456216"/>
        <dbReference type="EC" id="2.7.11.1"/>
    </reaction>
</comment>
<reference evidence="15" key="2">
    <citation type="journal article" date="2018" name="Environ. Sci. Technol.">
        <title>The Toxicogenome of Hyalella azteca: A Model for Sediment Ecotoxicology and Evolutionary Toxicology.</title>
        <authorList>
            <person name="Poynton H.C."/>
            <person name="Hasenbein S."/>
            <person name="Benoit J.B."/>
            <person name="Sepulveda M.S."/>
            <person name="Poelchau M.F."/>
            <person name="Hughes D.S.T."/>
            <person name="Murali S.C."/>
            <person name="Chen S."/>
            <person name="Glastad K.M."/>
            <person name="Goodisman M.A.D."/>
            <person name="Werren J.H."/>
            <person name="Vineis J.H."/>
            <person name="Bowen J.L."/>
            <person name="Friedrich M."/>
            <person name="Jones J."/>
            <person name="Robertson H.M."/>
            <person name="Feyereisen R."/>
            <person name="Mechler-Hickson A."/>
            <person name="Mathers N."/>
            <person name="Lee C.E."/>
            <person name="Colbourne J.K."/>
            <person name="Biales A."/>
            <person name="Johnston J.S."/>
            <person name="Wellborn G.A."/>
            <person name="Rosendale A.J."/>
            <person name="Cridge A.G."/>
            <person name="Munoz-Torres M.C."/>
            <person name="Bain P.A."/>
            <person name="Manny A.R."/>
            <person name="Major K.M."/>
            <person name="Lambert F.N."/>
            <person name="Vulpe C.D."/>
            <person name="Tuck P."/>
            <person name="Blalock B.J."/>
            <person name="Lin Y.Y."/>
            <person name="Smith M.E."/>
            <person name="Ochoa-Acuna H."/>
            <person name="Chen M.M."/>
            <person name="Childers C.P."/>
            <person name="Qu J."/>
            <person name="Dugan S."/>
            <person name="Lee S.L."/>
            <person name="Chao H."/>
            <person name="Dinh H."/>
            <person name="Han Y."/>
            <person name="Doddapaneni H."/>
            <person name="Worley K.C."/>
            <person name="Muzny D.M."/>
            <person name="Gibbs R.A."/>
            <person name="Richards S."/>
        </authorList>
    </citation>
    <scope>NUCLEOTIDE SEQUENCE</scope>
    <source>
        <strain evidence="15">HAZT.00-mixed</strain>
        <tissue evidence="15">Whole organism</tissue>
    </source>
</reference>
<dbReference type="SMART" id="SM00133">
    <property type="entry name" value="S_TK_X"/>
    <property type="match status" value="1"/>
</dbReference>
<gene>
    <name evidence="15" type="ORF">HAZT_HAZT008082</name>
</gene>
<dbReference type="EMBL" id="JQDR03014881">
    <property type="protein sequence ID" value="KAA0187470.1"/>
    <property type="molecule type" value="Genomic_DNA"/>
</dbReference>
<dbReference type="AlphaFoldDB" id="A0A6A0GTB0"/>
<evidence type="ECO:0000256" key="1">
    <source>
        <dbReference type="ARBA" id="ARBA00012513"/>
    </source>
</evidence>
<protein>
    <recommendedName>
        <fullName evidence="1">non-specific serine/threonine protein kinase</fullName>
        <ecNumber evidence="1">2.7.11.1</ecNumber>
    </recommendedName>
</protein>
<feature type="binding site" evidence="10">
    <location>
        <position position="229"/>
    </location>
    <ligand>
        <name>ATP</name>
        <dbReference type="ChEBI" id="CHEBI:30616"/>
    </ligand>
</feature>
<feature type="region of interest" description="Disordered" evidence="12">
    <location>
        <begin position="1"/>
        <end position="34"/>
    </location>
</feature>
<keyword evidence="5 10" id="KW-0547">Nucleotide-binding</keyword>
<reference evidence="15" key="3">
    <citation type="submission" date="2019-06" db="EMBL/GenBank/DDBJ databases">
        <authorList>
            <person name="Poynton C."/>
            <person name="Hasenbein S."/>
            <person name="Benoit J.B."/>
            <person name="Sepulveda M.S."/>
            <person name="Poelchau M.F."/>
            <person name="Murali S.C."/>
            <person name="Chen S."/>
            <person name="Glastad K.M."/>
            <person name="Werren J.H."/>
            <person name="Vineis J.H."/>
            <person name="Bowen J.L."/>
            <person name="Friedrich M."/>
            <person name="Jones J."/>
            <person name="Robertson H.M."/>
            <person name="Feyereisen R."/>
            <person name="Mechler-Hickson A."/>
            <person name="Mathers N."/>
            <person name="Lee C.E."/>
            <person name="Colbourne J.K."/>
            <person name="Biales A."/>
            <person name="Johnston J.S."/>
            <person name="Wellborn G.A."/>
            <person name="Rosendale A.J."/>
            <person name="Cridge A.G."/>
            <person name="Munoz-Torres M.C."/>
            <person name="Bain P.A."/>
            <person name="Manny A.R."/>
            <person name="Major K.M."/>
            <person name="Lambert F.N."/>
            <person name="Vulpe C.D."/>
            <person name="Tuck P."/>
            <person name="Blalock B.J."/>
            <person name="Lin Y.-Y."/>
            <person name="Smith M.E."/>
            <person name="Ochoa-Acuna H."/>
            <person name="Chen M.-J.M."/>
            <person name="Childers C.P."/>
            <person name="Qu J."/>
            <person name="Dugan S."/>
            <person name="Lee S.L."/>
            <person name="Chao H."/>
            <person name="Dinh H."/>
            <person name="Han Y."/>
            <person name="Doddapaneni H."/>
            <person name="Worley K.C."/>
            <person name="Muzny D.M."/>
            <person name="Gibbs R.A."/>
            <person name="Richards S."/>
        </authorList>
    </citation>
    <scope>NUCLEOTIDE SEQUENCE</scope>
    <source>
        <strain evidence="15">HAZT.00-mixed</strain>
        <tissue evidence="15">Whole organism</tissue>
    </source>
</reference>
<evidence type="ECO:0000313" key="15">
    <source>
        <dbReference type="EMBL" id="KAA0187470.1"/>
    </source>
</evidence>
<keyword evidence="7 10" id="KW-0067">ATP-binding</keyword>
<keyword evidence="2" id="KW-0723">Serine/threonine-protein kinase</keyword>
<dbReference type="PROSITE" id="PS50011">
    <property type="entry name" value="PROTEIN_KINASE_DOM"/>
    <property type="match status" value="1"/>
</dbReference>
<comment type="catalytic activity">
    <reaction evidence="9">
        <text>L-seryl-[protein] + ATP = O-phospho-L-seryl-[protein] + ADP + H(+)</text>
        <dbReference type="Rhea" id="RHEA:17989"/>
        <dbReference type="Rhea" id="RHEA-COMP:9863"/>
        <dbReference type="Rhea" id="RHEA-COMP:11604"/>
        <dbReference type="ChEBI" id="CHEBI:15378"/>
        <dbReference type="ChEBI" id="CHEBI:29999"/>
        <dbReference type="ChEBI" id="CHEBI:30616"/>
        <dbReference type="ChEBI" id="CHEBI:83421"/>
        <dbReference type="ChEBI" id="CHEBI:456216"/>
        <dbReference type="EC" id="2.7.11.1"/>
    </reaction>
</comment>
<sequence>MEPGNSKGEDSSPLFSKAMDPGNGREGDSSPIFSKATITTNRRSDLSCGAAHSESIVHRLNHLSLLINSSGIDLNIALDESLYESAEAAIASEDEDKNSEGNDTLASLSSQSTKRRSLMPPPSQPETVKDTKNGSKKMGLNNVSASYMCKDGLLDAFLTLYDECCTNDKYKKDPLVQNFVKKYQPYAAHLSKLRISLADFECVRVIGRGHFGVVQLIKEISSGNVYALKTLKKDETLQLKHASLKVAFFEEERDIMAKATSPWITKLQYAFQVCGSRGMEVTGLLGCHQDARHLHLVMEYHPGGDLLSLMERHHNNHGTRCLPEDWVVFYLAQTTTALHHLHNMGYVHRLVLGLCILIDQLQCLTICCRDVKPENLLLDRCGHIKLADFGSSCRLSQDGSVTASLPAGTPDYLAPEVLADVNSSASYGSSLRFPSPPAVSDVAVSMVRALVCDAAQRLDYRGITRHPFFLHCNFQALHLSNWPLLLHLMVPPFIPSVSGPDDSSNFDSFGEEAAMSGRGQHSMDVSSSKAPTLPHRVPFVGFTFVRPPPVAEEPARCLDTSDSSVSEELTRLRSELHDKKKQLHQLQLQMAEASDSVRPEAEARVQKLESDRLKLKAGLAKREAAIQGTAL</sequence>
<dbReference type="OrthoDB" id="2156623at2759"/>
<organism evidence="15">
    <name type="scientific">Hyalella azteca</name>
    <name type="common">Amphipod</name>
    <dbReference type="NCBI Taxonomy" id="294128"/>
    <lineage>
        <taxon>Eukaryota</taxon>
        <taxon>Metazoa</taxon>
        <taxon>Ecdysozoa</taxon>
        <taxon>Arthropoda</taxon>
        <taxon>Crustacea</taxon>
        <taxon>Multicrustacea</taxon>
        <taxon>Malacostraca</taxon>
        <taxon>Eumalacostraca</taxon>
        <taxon>Peracarida</taxon>
        <taxon>Amphipoda</taxon>
        <taxon>Senticaudata</taxon>
        <taxon>Talitrida</taxon>
        <taxon>Talitroidea</taxon>
        <taxon>Hyalellidae</taxon>
        <taxon>Hyalella</taxon>
    </lineage>
</organism>
<feature type="domain" description="AGC-kinase C-terminal" evidence="14">
    <location>
        <begin position="478"/>
        <end position="554"/>
    </location>
</feature>
<dbReference type="InterPro" id="IPR000719">
    <property type="entry name" value="Prot_kinase_dom"/>
</dbReference>
<evidence type="ECO:0000256" key="11">
    <source>
        <dbReference type="SAM" id="Coils"/>
    </source>
</evidence>